<keyword evidence="5" id="KW-1185">Reference proteome</keyword>
<dbReference type="GeneID" id="118421034"/>
<sequence length="377" mass="43797">MIAEALFEGGLGSPNVHYYSATRHFMHRDEDHIMQYKDKLHREIPEKVQRCQHSMFIFDEMDKMPPNLIDTIKPFVEENMRVDGIDYRKAIFLFLSNTAASPIIDRALELRKGGDNRKSFVLKDFEQIIIKNALGEEPWCPNLRIEGLRRTAMGNYHKTEIHDDRPVYKHEKNKLYLFFKGNIWRVAREQVDSAPASMILEDRVMRLEESKKYWKVLMDGNWEEVPEVQVICLDAPPAGGPNVCTKIKSYPCTETFIEEQNVTCWLFWTCTSQSTVQRKTTCSQTQYTCCDGFTQLGSECVKGTGLWQAELLSHNLVNHVVPFLPLEREQVEMCVRDVLLEKGLGHMITPVSGTFYNYVRTVKDKKVRDCRLYPLLT</sequence>
<dbReference type="Pfam" id="PF06309">
    <property type="entry name" value="Torsin"/>
    <property type="match status" value="1"/>
</dbReference>
<keyword evidence="3" id="KW-1015">Disulfide bond</keyword>
<evidence type="ECO:0000256" key="2">
    <source>
        <dbReference type="ARBA" id="ARBA00022729"/>
    </source>
</evidence>
<dbReference type="PROSITE" id="PS51041">
    <property type="entry name" value="EMI"/>
    <property type="match status" value="1"/>
</dbReference>
<dbReference type="PANTHER" id="PTHR10760:SF2">
    <property type="entry name" value="LD13476P-RELATED"/>
    <property type="match status" value="1"/>
</dbReference>
<evidence type="ECO:0000256" key="1">
    <source>
        <dbReference type="ARBA" id="ARBA00006235"/>
    </source>
</evidence>
<organism evidence="5 6">
    <name type="scientific">Branchiostoma floridae</name>
    <name type="common">Florida lancelet</name>
    <name type="synonym">Amphioxus</name>
    <dbReference type="NCBI Taxonomy" id="7739"/>
    <lineage>
        <taxon>Eukaryota</taxon>
        <taxon>Metazoa</taxon>
        <taxon>Chordata</taxon>
        <taxon>Cephalochordata</taxon>
        <taxon>Leptocardii</taxon>
        <taxon>Amphioxiformes</taxon>
        <taxon>Branchiostomatidae</taxon>
        <taxon>Branchiostoma</taxon>
    </lineage>
</organism>
<dbReference type="PANTHER" id="PTHR10760">
    <property type="entry name" value="TORSIN"/>
    <property type="match status" value="1"/>
</dbReference>
<dbReference type="OrthoDB" id="19623at2759"/>
<dbReference type="OMA" id="SATRHFM"/>
<dbReference type="InterPro" id="IPR011489">
    <property type="entry name" value="EMI_domain"/>
</dbReference>
<dbReference type="GO" id="GO:0005524">
    <property type="term" value="F:ATP binding"/>
    <property type="evidence" value="ECO:0007669"/>
    <property type="project" value="InterPro"/>
</dbReference>
<feature type="domain" description="EMI" evidence="4">
    <location>
        <begin position="240"/>
        <end position="302"/>
    </location>
</feature>
<accession>A0A9J7LK83</accession>
<reference evidence="6" key="2">
    <citation type="submission" date="2025-08" db="UniProtKB">
        <authorList>
            <consortium name="RefSeq"/>
        </authorList>
    </citation>
    <scope>IDENTIFICATION</scope>
    <source>
        <strain evidence="6">S238N-H82</strain>
        <tissue evidence="6">Testes</tissue>
    </source>
</reference>
<evidence type="ECO:0000256" key="3">
    <source>
        <dbReference type="ARBA" id="ARBA00023157"/>
    </source>
</evidence>
<dbReference type="AlphaFoldDB" id="A0A9J7LK83"/>
<dbReference type="RefSeq" id="XP_035684072.1">
    <property type="nucleotide sequence ID" value="XM_035828179.1"/>
</dbReference>
<reference evidence="5" key="1">
    <citation type="journal article" date="2020" name="Nat. Ecol. Evol.">
        <title>Deeply conserved synteny resolves early events in vertebrate evolution.</title>
        <authorList>
            <person name="Simakov O."/>
            <person name="Marletaz F."/>
            <person name="Yue J.X."/>
            <person name="O'Connell B."/>
            <person name="Jenkins J."/>
            <person name="Brandt A."/>
            <person name="Calef R."/>
            <person name="Tung C.H."/>
            <person name="Huang T.K."/>
            <person name="Schmutz J."/>
            <person name="Satoh N."/>
            <person name="Yu J.K."/>
            <person name="Putnam N.H."/>
            <person name="Green R.E."/>
            <person name="Rokhsar D.S."/>
        </authorList>
    </citation>
    <scope>NUCLEOTIDE SEQUENCE [LARGE SCALE GENOMIC DNA]</scope>
    <source>
        <strain evidence="5">S238N-H82</strain>
    </source>
</reference>
<comment type="similarity">
    <text evidence="1">Belongs to the ClpA/ClpB family. Torsin subfamily.</text>
</comment>
<evidence type="ECO:0000259" key="4">
    <source>
        <dbReference type="PROSITE" id="PS51041"/>
    </source>
</evidence>
<keyword evidence="2" id="KW-0732">Signal</keyword>
<evidence type="ECO:0000313" key="6">
    <source>
        <dbReference type="RefSeq" id="XP_035684072.1"/>
    </source>
</evidence>
<dbReference type="GO" id="GO:0016887">
    <property type="term" value="F:ATP hydrolysis activity"/>
    <property type="evidence" value="ECO:0007669"/>
    <property type="project" value="InterPro"/>
</dbReference>
<proteinExistence type="inferred from homology"/>
<dbReference type="SUPFAM" id="SSF52540">
    <property type="entry name" value="P-loop containing nucleoside triphosphate hydrolases"/>
    <property type="match status" value="1"/>
</dbReference>
<protein>
    <submittedName>
        <fullName evidence="6">Uncharacterized protein LOC118421034</fullName>
    </submittedName>
</protein>
<dbReference type="InterPro" id="IPR010448">
    <property type="entry name" value="Torsin"/>
</dbReference>
<dbReference type="Proteomes" id="UP000001554">
    <property type="component" value="Chromosome 8"/>
</dbReference>
<dbReference type="GO" id="GO:0005737">
    <property type="term" value="C:cytoplasm"/>
    <property type="evidence" value="ECO:0007669"/>
    <property type="project" value="UniProtKB-ARBA"/>
</dbReference>
<gene>
    <name evidence="6" type="primary">LOC118421034</name>
</gene>
<dbReference type="KEGG" id="bfo:118421034"/>
<dbReference type="InterPro" id="IPR027417">
    <property type="entry name" value="P-loop_NTPase"/>
</dbReference>
<dbReference type="Gene3D" id="3.40.50.300">
    <property type="entry name" value="P-loop containing nucleotide triphosphate hydrolases"/>
    <property type="match status" value="1"/>
</dbReference>
<dbReference type="GO" id="GO:0012505">
    <property type="term" value="C:endomembrane system"/>
    <property type="evidence" value="ECO:0007669"/>
    <property type="project" value="UniProtKB-ARBA"/>
</dbReference>
<evidence type="ECO:0000313" key="5">
    <source>
        <dbReference type="Proteomes" id="UP000001554"/>
    </source>
</evidence>
<name>A0A9J7LK83_BRAFL</name>